<dbReference type="GeneID" id="28847884"/>
<evidence type="ECO:0000256" key="1">
    <source>
        <dbReference type="ARBA" id="ARBA00001936"/>
    </source>
</evidence>
<dbReference type="RefSeq" id="XP_018145155.1">
    <property type="nucleotide sequence ID" value="XM_018283890.1"/>
</dbReference>
<dbReference type="Pfam" id="PF01501">
    <property type="entry name" value="Glyco_transf_8"/>
    <property type="match status" value="1"/>
</dbReference>
<dbReference type="CDD" id="cd02537">
    <property type="entry name" value="GT8_Glycogenin"/>
    <property type="match status" value="1"/>
</dbReference>
<name>A0A179FRP9_METCM</name>
<sequence length="730" mass="79656">MSGATMGAGEQLYATLLLNDSYLPGALVLAHSLRDALTTKRLAVLVTLDSVSADAITQLKAVYDYVIPVPRIRNQQPVNLHLMNRSDLHSAFTKINLWKQTQFSRIVYLDADVVAYRAPDELFQLPHAFSAAPDIGWPDLVNTGVMVLTPNMGDYYAMLAMAERGISFDGADQGLINMHFKHNVNRLSFTYNVTPSAHYQYIPAYRHFQSSISMVHFIGSNKPWFSGRHSTQGNAPFDEMVGRWWAVYDRHYRTQETVSQSAVVWPADQSSVHGGAVATPVSTTAGIRTPPGSNEDNRAGQPSAGQTTGETPSQQALPSGFIANTSHPRQQIPAAPSEENTATETTTYDHGPRRVDIVQESATPGRQQSSLLATVSWDAQRHPPPPGSKPEAMNFPLTHYEMSRDTKPFIPPVRYPSPPKNMWFDLPEQSPPSSTKKPRQIFPWEAHQPTPSRSFTTATVYETDEPPHTHESDEGVKGPTSEDLVNIPPSKAAEKSSGSDVVTGNAQASSDPWSSYSRVNAWDDVPEIGRYVEGLQRHRRTKSQGGIRLTAGATSPGSGGASQAPRAFKVTDFPTEVERPSLPVTPAPIRRPSFWGDDNELLDPADDGHSLPIAEGVPSQSEWDPAARLQMLAQQQSEALLRKLSGDDGVPGRRPSHEIPLRPLPFGSEPVQSTTHTAHTAPAAVLSPQPVPGKQLTAGIVDDLSGRDDLPAEHAVKEEVSPPLVDESEE</sequence>
<evidence type="ECO:0000256" key="6">
    <source>
        <dbReference type="ARBA" id="ARBA00023056"/>
    </source>
</evidence>
<dbReference type="OrthoDB" id="2014201at2759"/>
<dbReference type="InterPro" id="IPR029044">
    <property type="entry name" value="Nucleotide-diphossugar_trans"/>
</dbReference>
<reference evidence="15 16" key="1">
    <citation type="journal article" date="2016" name="PLoS Pathog.">
        <title>Biosynthesis of antibiotic leucinostatins in bio-control fungus Purpureocillium lilacinum and their inhibition on phytophthora revealed by genome mining.</title>
        <authorList>
            <person name="Wang G."/>
            <person name="Liu Z."/>
            <person name="Lin R."/>
            <person name="Li E."/>
            <person name="Mao Z."/>
            <person name="Ling J."/>
            <person name="Yang Y."/>
            <person name="Yin W.B."/>
            <person name="Xie B."/>
        </authorList>
    </citation>
    <scope>NUCLEOTIDE SEQUENCE [LARGE SCALE GENOMIC DNA]</scope>
    <source>
        <strain evidence="15">170</strain>
    </source>
</reference>
<evidence type="ECO:0000256" key="4">
    <source>
        <dbReference type="ARBA" id="ARBA00022679"/>
    </source>
</evidence>
<feature type="region of interest" description="Disordered" evidence="14">
    <location>
        <begin position="533"/>
        <end position="622"/>
    </location>
</feature>
<evidence type="ECO:0000256" key="12">
    <source>
        <dbReference type="ARBA" id="ARBA00052293"/>
    </source>
</evidence>
<feature type="compositionally biased region" description="Basic and acidic residues" evidence="14">
    <location>
        <begin position="704"/>
        <end position="720"/>
    </location>
</feature>
<evidence type="ECO:0000256" key="2">
    <source>
        <dbReference type="ARBA" id="ARBA00004496"/>
    </source>
</evidence>
<dbReference type="InterPro" id="IPR050587">
    <property type="entry name" value="GNT1/Glycosyltrans_8"/>
</dbReference>
<evidence type="ECO:0000256" key="11">
    <source>
        <dbReference type="ARBA" id="ARBA00050886"/>
    </source>
</evidence>
<dbReference type="GO" id="GO:0046872">
    <property type="term" value="F:metal ion binding"/>
    <property type="evidence" value="ECO:0007669"/>
    <property type="project" value="UniProtKB-KW"/>
</dbReference>
<feature type="region of interest" description="Disordered" evidence="14">
    <location>
        <begin position="642"/>
        <end position="730"/>
    </location>
</feature>
<comment type="subcellular location">
    <subcellularLocation>
        <location evidence="2">Cytoplasm</location>
    </subcellularLocation>
</comment>
<evidence type="ECO:0000313" key="15">
    <source>
        <dbReference type="EMBL" id="OAQ68305.1"/>
    </source>
</evidence>
<dbReference type="GO" id="GO:0005978">
    <property type="term" value="P:glycogen biosynthetic process"/>
    <property type="evidence" value="ECO:0007669"/>
    <property type="project" value="UniProtKB-KW"/>
</dbReference>
<keyword evidence="3" id="KW-0963">Cytoplasm</keyword>
<organism evidence="15 16">
    <name type="scientific">Pochonia chlamydosporia 170</name>
    <dbReference type="NCBI Taxonomy" id="1380566"/>
    <lineage>
        <taxon>Eukaryota</taxon>
        <taxon>Fungi</taxon>
        <taxon>Dikarya</taxon>
        <taxon>Ascomycota</taxon>
        <taxon>Pezizomycotina</taxon>
        <taxon>Sordariomycetes</taxon>
        <taxon>Hypocreomycetidae</taxon>
        <taxon>Hypocreales</taxon>
        <taxon>Clavicipitaceae</taxon>
        <taxon>Pochonia</taxon>
    </lineage>
</organism>
<evidence type="ECO:0000256" key="3">
    <source>
        <dbReference type="ARBA" id="ARBA00022490"/>
    </source>
</evidence>
<feature type="compositionally biased region" description="Polar residues" evidence="14">
    <location>
        <begin position="303"/>
        <end position="329"/>
    </location>
</feature>
<dbReference type="GO" id="GO:0005737">
    <property type="term" value="C:cytoplasm"/>
    <property type="evidence" value="ECO:0007669"/>
    <property type="project" value="UniProtKB-SubCell"/>
</dbReference>
<dbReference type="GO" id="GO:0008466">
    <property type="term" value="F:glycogenin glucosyltransferase activity"/>
    <property type="evidence" value="ECO:0007669"/>
    <property type="project" value="UniProtKB-EC"/>
</dbReference>
<dbReference type="EMBL" id="LSBJ02000003">
    <property type="protein sequence ID" value="OAQ68305.1"/>
    <property type="molecule type" value="Genomic_DNA"/>
</dbReference>
<evidence type="ECO:0000256" key="13">
    <source>
        <dbReference type="ARBA" id="ARBA00057883"/>
    </source>
</evidence>
<feature type="compositionally biased region" description="Low complexity" evidence="14">
    <location>
        <begin position="550"/>
        <end position="565"/>
    </location>
</feature>
<feature type="compositionally biased region" description="Polar residues" evidence="14">
    <location>
        <begin position="280"/>
        <end position="294"/>
    </location>
</feature>
<feature type="compositionally biased region" description="Low complexity" evidence="14">
    <location>
        <begin position="674"/>
        <end position="684"/>
    </location>
</feature>
<protein>
    <recommendedName>
        <fullName evidence="10">glycogenin glucosyltransferase</fullName>
        <ecNumber evidence="10">2.4.1.186</ecNumber>
    </recommendedName>
</protein>
<comment type="similarity">
    <text evidence="9">Belongs to the glycosyltransferase 8 family. Glycogenin subfamily.</text>
</comment>
<feature type="region of interest" description="Disordered" evidence="14">
    <location>
        <begin position="425"/>
        <end position="517"/>
    </location>
</feature>
<comment type="cofactor">
    <cofactor evidence="1">
        <name>Mn(2+)</name>
        <dbReference type="ChEBI" id="CHEBI:29035"/>
    </cofactor>
</comment>
<keyword evidence="4 15" id="KW-0808">Transferase</keyword>
<dbReference type="SUPFAM" id="SSF53448">
    <property type="entry name" value="Nucleotide-diphospho-sugar transferases"/>
    <property type="match status" value="1"/>
</dbReference>
<dbReference type="FunFam" id="3.90.550.10:FF:000092">
    <property type="entry name" value="Glycogenin 2"/>
    <property type="match status" value="1"/>
</dbReference>
<keyword evidence="5" id="KW-0479">Metal-binding</keyword>
<dbReference type="EC" id="2.4.1.186" evidence="10"/>
<evidence type="ECO:0000256" key="8">
    <source>
        <dbReference type="ARBA" id="ARBA00023211"/>
    </source>
</evidence>
<comment type="catalytic activity">
    <reaction evidence="12">
        <text>L-tyrosyl-[glycogenin] + UDP-alpha-D-glucose = alpha-D-glucosyl-L-tyrosyl-[glycogenin] + UDP + H(+)</text>
        <dbReference type="Rhea" id="RHEA:23360"/>
        <dbReference type="Rhea" id="RHEA-COMP:14604"/>
        <dbReference type="Rhea" id="RHEA-COMP:14605"/>
        <dbReference type="ChEBI" id="CHEBI:15378"/>
        <dbReference type="ChEBI" id="CHEBI:46858"/>
        <dbReference type="ChEBI" id="CHEBI:58223"/>
        <dbReference type="ChEBI" id="CHEBI:58885"/>
        <dbReference type="ChEBI" id="CHEBI:140573"/>
        <dbReference type="EC" id="2.4.1.186"/>
    </reaction>
</comment>
<comment type="catalytic activity">
    <reaction evidence="11">
        <text>[1,4-alpha-D-glucosyl](n)-L-tyrosyl-[glycogenin] + UDP-alpha-D-glucose = [1,4-alpha-D-glucosyl](n+1)-L-tyrosyl-[glycogenin] + UDP + H(+)</text>
        <dbReference type="Rhea" id="RHEA:56560"/>
        <dbReference type="Rhea" id="RHEA-COMP:14606"/>
        <dbReference type="Rhea" id="RHEA-COMP:14607"/>
        <dbReference type="ChEBI" id="CHEBI:15378"/>
        <dbReference type="ChEBI" id="CHEBI:58223"/>
        <dbReference type="ChEBI" id="CHEBI:58885"/>
        <dbReference type="ChEBI" id="CHEBI:140574"/>
        <dbReference type="EC" id="2.4.1.186"/>
    </reaction>
</comment>
<dbReference type="Gene3D" id="3.90.550.10">
    <property type="entry name" value="Spore Coat Polysaccharide Biosynthesis Protein SpsA, Chain A"/>
    <property type="match status" value="1"/>
</dbReference>
<comment type="caution">
    <text evidence="15">The sequence shown here is derived from an EMBL/GenBank/DDBJ whole genome shotgun (WGS) entry which is preliminary data.</text>
</comment>
<keyword evidence="16" id="KW-1185">Reference proteome</keyword>
<gene>
    <name evidence="15" type="ORF">VFPPC_04548</name>
</gene>
<feature type="region of interest" description="Disordered" evidence="14">
    <location>
        <begin position="270"/>
        <end position="354"/>
    </location>
</feature>
<evidence type="ECO:0000256" key="7">
    <source>
        <dbReference type="ARBA" id="ARBA00023180"/>
    </source>
</evidence>
<keyword evidence="6" id="KW-0320">Glycogen biosynthesis</keyword>
<keyword evidence="7" id="KW-0325">Glycoprotein</keyword>
<feature type="compositionally biased region" description="Polar residues" evidence="14">
    <location>
        <begin position="338"/>
        <end position="348"/>
    </location>
</feature>
<feature type="compositionally biased region" description="Polar residues" evidence="14">
    <location>
        <begin position="449"/>
        <end position="460"/>
    </location>
</feature>
<accession>A0A179FRP9</accession>
<evidence type="ECO:0000313" key="16">
    <source>
        <dbReference type="Proteomes" id="UP000078397"/>
    </source>
</evidence>
<evidence type="ECO:0000256" key="5">
    <source>
        <dbReference type="ARBA" id="ARBA00022723"/>
    </source>
</evidence>
<dbReference type="InterPro" id="IPR002495">
    <property type="entry name" value="Glyco_trans_8"/>
</dbReference>
<dbReference type="KEGG" id="pchm:VFPPC_04548"/>
<evidence type="ECO:0000256" key="14">
    <source>
        <dbReference type="SAM" id="MobiDB-lite"/>
    </source>
</evidence>
<dbReference type="PANTHER" id="PTHR11183">
    <property type="entry name" value="GLYCOGENIN SUBFAMILY MEMBER"/>
    <property type="match status" value="1"/>
</dbReference>
<dbReference type="STRING" id="1380566.A0A179FRP9"/>
<comment type="function">
    <text evidence="13">Self-glucosylating initiator of glycogen synthesis. It catalyzes the formation of a short alpha (1,4)-glucosyl chain covalently attached via a glucose 1-O-tyrosyl linkage to internal tyrosine residues and these chains act as primers for the elongation reaction catalyzed by glycogen synthase.</text>
</comment>
<dbReference type="Proteomes" id="UP000078397">
    <property type="component" value="Unassembled WGS sequence"/>
</dbReference>
<keyword evidence="8" id="KW-0464">Manganese</keyword>
<proteinExistence type="inferred from homology"/>
<feature type="compositionally biased region" description="Basic and acidic residues" evidence="14">
    <location>
        <begin position="465"/>
        <end position="476"/>
    </location>
</feature>
<evidence type="ECO:0000256" key="10">
    <source>
        <dbReference type="ARBA" id="ARBA00038934"/>
    </source>
</evidence>
<feature type="compositionally biased region" description="Polar residues" evidence="14">
    <location>
        <begin position="496"/>
        <end position="517"/>
    </location>
</feature>
<evidence type="ECO:0000256" key="9">
    <source>
        <dbReference type="ARBA" id="ARBA00038162"/>
    </source>
</evidence>
<dbReference type="AlphaFoldDB" id="A0A179FRP9"/>